<dbReference type="AlphaFoldDB" id="A0A0C9VGV9"/>
<proteinExistence type="predicted"/>
<name>A0A0C9VGV9_SPHS4</name>
<sequence length="161" mass="18222">MADIYWHGYTDQLVSINLLQYASSFGQVQSGQNNQSYVPHGNTVTGLLRGPTREQPPVVHTTQLASTHHSYFRLSVQDLPPHNYNIALDNITPLAEDLNGAHQCMYMQGRSVCRRSFPHALDAMIHVGEEHLCNVRFRCSCGRTFTKLKYVLEHVRKATTP</sequence>
<protein>
    <submittedName>
        <fullName evidence="1">Uncharacterized protein</fullName>
    </submittedName>
</protein>
<organism evidence="1 2">
    <name type="scientific">Sphaerobolus stellatus (strain SS14)</name>
    <dbReference type="NCBI Taxonomy" id="990650"/>
    <lineage>
        <taxon>Eukaryota</taxon>
        <taxon>Fungi</taxon>
        <taxon>Dikarya</taxon>
        <taxon>Basidiomycota</taxon>
        <taxon>Agaricomycotina</taxon>
        <taxon>Agaricomycetes</taxon>
        <taxon>Phallomycetidae</taxon>
        <taxon>Geastrales</taxon>
        <taxon>Sphaerobolaceae</taxon>
        <taxon>Sphaerobolus</taxon>
    </lineage>
</organism>
<keyword evidence="2" id="KW-1185">Reference proteome</keyword>
<dbReference type="HOGENOM" id="CLU_1644812_0_0_1"/>
<reference evidence="1 2" key="1">
    <citation type="submission" date="2014-06" db="EMBL/GenBank/DDBJ databases">
        <title>Evolutionary Origins and Diversification of the Mycorrhizal Mutualists.</title>
        <authorList>
            <consortium name="DOE Joint Genome Institute"/>
            <consortium name="Mycorrhizal Genomics Consortium"/>
            <person name="Kohler A."/>
            <person name="Kuo A."/>
            <person name="Nagy L.G."/>
            <person name="Floudas D."/>
            <person name="Copeland A."/>
            <person name="Barry K.W."/>
            <person name="Cichocki N."/>
            <person name="Veneault-Fourrey C."/>
            <person name="LaButti K."/>
            <person name="Lindquist E.A."/>
            <person name="Lipzen A."/>
            <person name="Lundell T."/>
            <person name="Morin E."/>
            <person name="Murat C."/>
            <person name="Riley R."/>
            <person name="Ohm R."/>
            <person name="Sun H."/>
            <person name="Tunlid A."/>
            <person name="Henrissat B."/>
            <person name="Grigoriev I.V."/>
            <person name="Hibbett D.S."/>
            <person name="Martin F."/>
        </authorList>
    </citation>
    <scope>NUCLEOTIDE SEQUENCE [LARGE SCALE GENOMIC DNA]</scope>
    <source>
        <strain evidence="1 2">SS14</strain>
    </source>
</reference>
<evidence type="ECO:0000313" key="1">
    <source>
        <dbReference type="EMBL" id="KIJ36810.1"/>
    </source>
</evidence>
<gene>
    <name evidence="1" type="ORF">M422DRAFT_260671</name>
</gene>
<evidence type="ECO:0000313" key="2">
    <source>
        <dbReference type="Proteomes" id="UP000054279"/>
    </source>
</evidence>
<dbReference type="Proteomes" id="UP000054279">
    <property type="component" value="Unassembled WGS sequence"/>
</dbReference>
<dbReference type="EMBL" id="KN837174">
    <property type="protein sequence ID" value="KIJ36810.1"/>
    <property type="molecule type" value="Genomic_DNA"/>
</dbReference>
<accession>A0A0C9VGV9</accession>